<dbReference type="GeneID" id="66164407"/>
<dbReference type="InterPro" id="IPR053658">
    <property type="entry name" value="Cdv_Coordination_Protein"/>
</dbReference>
<gene>
    <name evidence="1" type="ORF">KN1_26830</name>
</gene>
<name>A0A8D5ZK60_9CREN</name>
<proteinExistence type="predicted"/>
<dbReference type="NCBIfam" id="NF041009">
    <property type="entry name" value="cell_div_CdvB3"/>
    <property type="match status" value="1"/>
</dbReference>
<keyword evidence="2" id="KW-1185">Reference proteome</keyword>
<reference evidence="1 2" key="1">
    <citation type="submission" date="2021-04" db="EMBL/GenBank/DDBJ databases">
        <title>Complete genome sequence of Stygiolobus sp. KN-1.</title>
        <authorList>
            <person name="Nakamura K."/>
            <person name="Sakai H."/>
            <person name="Kurosawa N."/>
        </authorList>
    </citation>
    <scope>NUCLEOTIDE SEQUENCE [LARGE SCALE GENOMIC DNA]</scope>
    <source>
        <strain evidence="1 2">KN-1</strain>
    </source>
</reference>
<dbReference type="KEGG" id="csty:KN1_26830"/>
<dbReference type="RefSeq" id="WP_221288112.1">
    <property type="nucleotide sequence ID" value="NZ_AP024597.1"/>
</dbReference>
<dbReference type="AlphaFoldDB" id="A0A8D5ZK60"/>
<sequence length="169" mass="19406">MRRKKTLPELIADVKITINKIDFWISRIDSRVKNLEQLSLSNIGRFPYLSKEYIKEADVNKNIVSKLFQLKVILEILEIRLETVLILGELRGYLAPVLEAVKIIKKDIGMSIEFTPLIDEILDSLIPIINIDKSFIPNISEEANKILLESENIAKQEVDKKYKVSQASI</sequence>
<accession>A0A8D5ZK60</accession>
<evidence type="ECO:0000313" key="1">
    <source>
        <dbReference type="EMBL" id="BCU71386.1"/>
    </source>
</evidence>
<dbReference type="Proteomes" id="UP000825123">
    <property type="component" value="Chromosome"/>
</dbReference>
<evidence type="ECO:0000313" key="2">
    <source>
        <dbReference type="Proteomes" id="UP000825123"/>
    </source>
</evidence>
<organism evidence="1 2">
    <name type="scientific">Stygiolobus caldivivus</name>
    <dbReference type="NCBI Taxonomy" id="2824673"/>
    <lineage>
        <taxon>Archaea</taxon>
        <taxon>Thermoproteota</taxon>
        <taxon>Thermoprotei</taxon>
        <taxon>Sulfolobales</taxon>
        <taxon>Sulfolobaceae</taxon>
        <taxon>Stygiolobus</taxon>
    </lineage>
</organism>
<dbReference type="EMBL" id="AP024597">
    <property type="protein sequence ID" value="BCU71386.1"/>
    <property type="molecule type" value="Genomic_DNA"/>
</dbReference>
<protein>
    <submittedName>
        <fullName evidence="1">Uncharacterized protein</fullName>
    </submittedName>
</protein>